<gene>
    <name evidence="2" type="ORF">AVEN_235347_1</name>
</gene>
<organism evidence="2 3">
    <name type="scientific">Araneus ventricosus</name>
    <name type="common">Orbweaver spider</name>
    <name type="synonym">Epeira ventricosa</name>
    <dbReference type="NCBI Taxonomy" id="182803"/>
    <lineage>
        <taxon>Eukaryota</taxon>
        <taxon>Metazoa</taxon>
        <taxon>Ecdysozoa</taxon>
        <taxon>Arthropoda</taxon>
        <taxon>Chelicerata</taxon>
        <taxon>Arachnida</taxon>
        <taxon>Araneae</taxon>
        <taxon>Araneomorphae</taxon>
        <taxon>Entelegynae</taxon>
        <taxon>Araneoidea</taxon>
        <taxon>Araneidae</taxon>
        <taxon>Araneus</taxon>
    </lineage>
</organism>
<dbReference type="GO" id="GO:0003677">
    <property type="term" value="F:DNA binding"/>
    <property type="evidence" value="ECO:0007669"/>
    <property type="project" value="InterPro"/>
</dbReference>
<proteinExistence type="predicted"/>
<name>A0A4Y2A4N0_ARAVE</name>
<dbReference type="EMBL" id="BGPR01000005">
    <property type="protein sequence ID" value="GBL74379.1"/>
    <property type="molecule type" value="Genomic_DNA"/>
</dbReference>
<reference evidence="2 3" key="1">
    <citation type="journal article" date="2019" name="Sci. Rep.">
        <title>Orb-weaving spider Araneus ventricosus genome elucidates the spidroin gene catalogue.</title>
        <authorList>
            <person name="Kono N."/>
            <person name="Nakamura H."/>
            <person name="Ohtoshi R."/>
            <person name="Moran D.A.P."/>
            <person name="Shinohara A."/>
            <person name="Yoshida Y."/>
            <person name="Fujiwara M."/>
            <person name="Mori M."/>
            <person name="Tomita M."/>
            <person name="Arakawa K."/>
        </authorList>
    </citation>
    <scope>NUCLEOTIDE SEQUENCE [LARGE SCALE GENOMIC DNA]</scope>
</reference>
<accession>A0A4Y2A4N0</accession>
<comment type="caution">
    <text evidence="2">The sequence shown here is derived from an EMBL/GenBank/DDBJ whole genome shotgun (WGS) entry which is preliminary data.</text>
</comment>
<keyword evidence="3" id="KW-1185">Reference proteome</keyword>
<dbReference type="GO" id="GO:0015074">
    <property type="term" value="P:DNA integration"/>
    <property type="evidence" value="ECO:0007669"/>
    <property type="project" value="InterPro"/>
</dbReference>
<sequence length="280" mass="31971">MSRDCVSEPDSFCYACGELLKKHRCLFTPILNTCHLYFGCQVCEQDQAWAPHSCCTRCAKNLHAWVKGTRKSMPFCTPMIWREPEDPINDCYICITKIKGFSTKISSLAIRPVAHNDKLSVTKPPENFTHGDAAVEMEIDEVETSSKINYVPDINKEPHLISPEELNDRLRDFNLSKNTQNYLDQDCKNRASASRKYIRERPRAASVADDHYLQVTAQIHLESSLVVATGKLVSRSTVCRRLHKGGLYARRPAVCVRLKTHHRNQRFNWEGTDVSWSASQ</sequence>
<feature type="domain" description="Transposase Tc1-like" evidence="1">
    <location>
        <begin position="221"/>
        <end position="269"/>
    </location>
</feature>
<dbReference type="AlphaFoldDB" id="A0A4Y2A4N0"/>
<evidence type="ECO:0000313" key="3">
    <source>
        <dbReference type="Proteomes" id="UP000499080"/>
    </source>
</evidence>
<evidence type="ECO:0000259" key="1">
    <source>
        <dbReference type="Pfam" id="PF01498"/>
    </source>
</evidence>
<protein>
    <recommendedName>
        <fullName evidence="1">Transposase Tc1-like domain-containing protein</fullName>
    </recommendedName>
</protein>
<dbReference type="InterPro" id="IPR002492">
    <property type="entry name" value="Transposase_Tc1-like"/>
</dbReference>
<dbReference type="Proteomes" id="UP000499080">
    <property type="component" value="Unassembled WGS sequence"/>
</dbReference>
<dbReference type="GO" id="GO:0006313">
    <property type="term" value="P:DNA transposition"/>
    <property type="evidence" value="ECO:0007669"/>
    <property type="project" value="InterPro"/>
</dbReference>
<evidence type="ECO:0000313" key="2">
    <source>
        <dbReference type="EMBL" id="GBL74379.1"/>
    </source>
</evidence>
<dbReference type="Pfam" id="PF01498">
    <property type="entry name" value="HTH_Tnp_Tc3_2"/>
    <property type="match status" value="1"/>
</dbReference>